<keyword evidence="2" id="KW-1185">Reference proteome</keyword>
<evidence type="ECO:0008006" key="3">
    <source>
        <dbReference type="Google" id="ProtNLM"/>
    </source>
</evidence>
<dbReference type="KEGG" id="spai:FPZ24_11945"/>
<dbReference type="Proteomes" id="UP000315673">
    <property type="component" value="Chromosome"/>
</dbReference>
<dbReference type="PROSITE" id="PS51257">
    <property type="entry name" value="PROKAR_LIPOPROTEIN"/>
    <property type="match status" value="1"/>
</dbReference>
<gene>
    <name evidence="1" type="ORF">FPZ24_11945</name>
</gene>
<proteinExistence type="predicted"/>
<dbReference type="AlphaFoldDB" id="A0A5B8LKJ9"/>
<dbReference type="OrthoDB" id="7428686at2"/>
<reference evidence="1 2" key="1">
    <citation type="submission" date="2019-07" db="EMBL/GenBank/DDBJ databases">
        <title>Full genome sequence of Sphingomonas sp. 4R-6-7(HKS19).</title>
        <authorList>
            <person name="Im W.-T."/>
        </authorList>
    </citation>
    <scope>NUCLEOTIDE SEQUENCE [LARGE SCALE GENOMIC DNA]</scope>
    <source>
        <strain evidence="1 2">HKS19</strain>
    </source>
</reference>
<organism evidence="1 2">
    <name type="scientific">Sphingomonas panacisoli</name>
    <dbReference type="NCBI Taxonomy" id="1813879"/>
    <lineage>
        <taxon>Bacteria</taxon>
        <taxon>Pseudomonadati</taxon>
        <taxon>Pseudomonadota</taxon>
        <taxon>Alphaproteobacteria</taxon>
        <taxon>Sphingomonadales</taxon>
        <taxon>Sphingomonadaceae</taxon>
        <taxon>Sphingomonas</taxon>
    </lineage>
</organism>
<dbReference type="EMBL" id="CP042306">
    <property type="protein sequence ID" value="QDZ08104.1"/>
    <property type="molecule type" value="Genomic_DNA"/>
</dbReference>
<protein>
    <recommendedName>
        <fullName evidence="3">Lipoprotein</fullName>
    </recommendedName>
</protein>
<accession>A0A5B8LKJ9</accession>
<name>A0A5B8LKJ9_9SPHN</name>
<dbReference type="RefSeq" id="WP_146572274.1">
    <property type="nucleotide sequence ID" value="NZ_CP042306.1"/>
</dbReference>
<evidence type="ECO:0000313" key="2">
    <source>
        <dbReference type="Proteomes" id="UP000315673"/>
    </source>
</evidence>
<sequence length="258" mass="27741">MRALLAFVILIPLTLVGCHFVPAVMQTDQVRYRITISVGTPKGVRTSSGVWGYSEAPIPRIPFEGGPVWYFSGRTEAEAIPVDIGDGRLVYAVIGKRVMPQDNGAGMHPAGFRPGFSPLFILEMARGPMRSNTTIGSSAYANAHIAWMTSQTGQPVRLDCTPMLHRNDVSDCPALVTLSDLTARTVTLLDPDDLSADLGKGYYLIGMTLEVVNAPITHGITTTLPWAKPGSTTDSNGFAPLADRIKSLGFNRAEPAIE</sequence>
<evidence type="ECO:0000313" key="1">
    <source>
        <dbReference type="EMBL" id="QDZ08104.1"/>
    </source>
</evidence>